<feature type="binding site" evidence="8">
    <location>
        <position position="86"/>
    </location>
    <ligand>
        <name>ATP</name>
        <dbReference type="ChEBI" id="CHEBI:30616"/>
    </ligand>
</feature>
<comment type="catalytic activity">
    <reaction evidence="8">
        <text>L-seryl-[protein] + ATP = 3-O-(5'-adenylyl)-L-seryl-[protein] + diphosphate</text>
        <dbReference type="Rhea" id="RHEA:58120"/>
        <dbReference type="Rhea" id="RHEA-COMP:9863"/>
        <dbReference type="Rhea" id="RHEA-COMP:15073"/>
        <dbReference type="ChEBI" id="CHEBI:29999"/>
        <dbReference type="ChEBI" id="CHEBI:30616"/>
        <dbReference type="ChEBI" id="CHEBI:33019"/>
        <dbReference type="ChEBI" id="CHEBI:142516"/>
        <dbReference type="EC" id="2.7.7.108"/>
    </reaction>
</comment>
<evidence type="ECO:0000256" key="1">
    <source>
        <dbReference type="ARBA" id="ARBA00009747"/>
    </source>
</evidence>
<dbReference type="EMBL" id="AP019860">
    <property type="protein sequence ID" value="BBM88276.1"/>
    <property type="molecule type" value="Genomic_DNA"/>
</dbReference>
<dbReference type="Pfam" id="PF02696">
    <property type="entry name" value="SelO"/>
    <property type="match status" value="1"/>
</dbReference>
<comment type="catalytic activity">
    <reaction evidence="8">
        <text>L-tyrosyl-[protein] + UTP = O-(5'-uridylyl)-L-tyrosyl-[protein] + diphosphate</text>
        <dbReference type="Rhea" id="RHEA:83887"/>
        <dbReference type="Rhea" id="RHEA-COMP:10136"/>
        <dbReference type="Rhea" id="RHEA-COMP:20238"/>
        <dbReference type="ChEBI" id="CHEBI:33019"/>
        <dbReference type="ChEBI" id="CHEBI:46398"/>
        <dbReference type="ChEBI" id="CHEBI:46858"/>
        <dbReference type="ChEBI" id="CHEBI:90602"/>
    </reaction>
</comment>
<evidence type="ECO:0000256" key="8">
    <source>
        <dbReference type="HAMAP-Rule" id="MF_00692"/>
    </source>
</evidence>
<evidence type="ECO:0000256" key="2">
    <source>
        <dbReference type="ARBA" id="ARBA00022679"/>
    </source>
</evidence>
<comment type="catalytic activity">
    <reaction evidence="8">
        <text>L-seryl-[protein] + UTP = O-(5'-uridylyl)-L-seryl-[protein] + diphosphate</text>
        <dbReference type="Rhea" id="RHEA:64604"/>
        <dbReference type="Rhea" id="RHEA-COMP:9863"/>
        <dbReference type="Rhea" id="RHEA-COMP:16635"/>
        <dbReference type="ChEBI" id="CHEBI:29999"/>
        <dbReference type="ChEBI" id="CHEBI:33019"/>
        <dbReference type="ChEBI" id="CHEBI:46398"/>
        <dbReference type="ChEBI" id="CHEBI:156051"/>
    </reaction>
</comment>
<organism evidence="10 11">
    <name type="scientific">Uabimicrobium amorphum</name>
    <dbReference type="NCBI Taxonomy" id="2596890"/>
    <lineage>
        <taxon>Bacteria</taxon>
        <taxon>Pseudomonadati</taxon>
        <taxon>Planctomycetota</taxon>
        <taxon>Candidatus Uabimicrobiia</taxon>
        <taxon>Candidatus Uabimicrobiales</taxon>
        <taxon>Candidatus Uabimicrobiaceae</taxon>
        <taxon>Candidatus Uabimicrobium</taxon>
    </lineage>
</organism>
<evidence type="ECO:0000256" key="9">
    <source>
        <dbReference type="SAM" id="MobiDB-lite"/>
    </source>
</evidence>
<feature type="region of interest" description="Disordered" evidence="9">
    <location>
        <begin position="458"/>
        <end position="480"/>
    </location>
</feature>
<keyword evidence="7 8" id="KW-0460">Magnesium</keyword>
<dbReference type="OrthoDB" id="9773505at2"/>
<dbReference type="GO" id="GO:0030145">
    <property type="term" value="F:manganese ion binding"/>
    <property type="evidence" value="ECO:0007669"/>
    <property type="project" value="UniProtKB-UniRule"/>
</dbReference>
<feature type="binding site" evidence="8">
    <location>
        <position position="120"/>
    </location>
    <ligand>
        <name>ATP</name>
        <dbReference type="ChEBI" id="CHEBI:30616"/>
    </ligand>
</feature>
<feature type="compositionally biased region" description="Basic and acidic residues" evidence="9">
    <location>
        <begin position="462"/>
        <end position="472"/>
    </location>
</feature>
<dbReference type="KEGG" id="uam:UABAM_06697"/>
<keyword evidence="2 8" id="KW-0808">Transferase</keyword>
<dbReference type="InterPro" id="IPR003846">
    <property type="entry name" value="SelO"/>
</dbReference>
<comment type="catalytic activity">
    <reaction evidence="8">
        <text>L-histidyl-[protein] + UTP = N(tele)-(5'-uridylyl)-L-histidyl-[protein] + diphosphate</text>
        <dbReference type="Rhea" id="RHEA:83891"/>
        <dbReference type="Rhea" id="RHEA-COMP:9745"/>
        <dbReference type="Rhea" id="RHEA-COMP:20239"/>
        <dbReference type="ChEBI" id="CHEBI:29979"/>
        <dbReference type="ChEBI" id="CHEBI:33019"/>
        <dbReference type="ChEBI" id="CHEBI:46398"/>
        <dbReference type="ChEBI" id="CHEBI:233474"/>
    </reaction>
</comment>
<dbReference type="HAMAP" id="MF_00692">
    <property type="entry name" value="SelO"/>
    <property type="match status" value="1"/>
</dbReference>
<dbReference type="GO" id="GO:0000287">
    <property type="term" value="F:magnesium ion binding"/>
    <property type="evidence" value="ECO:0007669"/>
    <property type="project" value="UniProtKB-UniRule"/>
</dbReference>
<sequence>MFEFDNTYTKLPSKFFANVNPLTVPQAKLIKFNETLAHELGKNGEYSSQQLAEIFAGQTILEGSQPIAMAYAGHQFGHFVPQLGDGRAILLGEVVAKNGVRYDIQLKGAGRTPFSRGGDGRCPLGPALREYIVSEAMHALGVPTTRALAIVTTGDFVYRNSKLPGAIFTRVAKSHIRVGTFEYFASRRNKDAIQQLADYAIARHYPKAQEHDNPYIAFFRSVAEAQISLVTTWMSLGFIHGVMNTDNTSISGETIDFGPCAFMDEFNFHKVFSSIDHQGRYAYANQAAIIMWNLSRLGDCLLELVHKDQKKAISILEEELEVAHNLLEKSFTQKIAAKLGIEDSCEEDHEMITAWLQYLQKQKYDYTISFRELTKLVNVSQNNFFENNVEFRDFLSMWRHRIKTQDANETQKKMQQVNPIFIPRNHQVERAISHAMQDDFSVFEELNKVLQKPYEEQPQFEEYQKAPREEQKVQATFCGT</sequence>
<dbReference type="EC" id="2.7.7.-" evidence="8"/>
<dbReference type="PANTHER" id="PTHR32057">
    <property type="entry name" value="PROTEIN ADENYLYLTRANSFERASE SELO, MITOCHONDRIAL"/>
    <property type="match status" value="1"/>
</dbReference>
<evidence type="ECO:0000256" key="5">
    <source>
        <dbReference type="ARBA" id="ARBA00022741"/>
    </source>
</evidence>
<keyword evidence="11" id="KW-1185">Reference proteome</keyword>
<evidence type="ECO:0000256" key="3">
    <source>
        <dbReference type="ARBA" id="ARBA00022695"/>
    </source>
</evidence>
<feature type="binding site" evidence="8">
    <location>
        <position position="170"/>
    </location>
    <ligand>
        <name>ATP</name>
        <dbReference type="ChEBI" id="CHEBI:30616"/>
    </ligand>
</feature>
<evidence type="ECO:0000256" key="7">
    <source>
        <dbReference type="ARBA" id="ARBA00022842"/>
    </source>
</evidence>
<feature type="binding site" evidence="8">
    <location>
        <position position="247"/>
    </location>
    <ligand>
        <name>Mg(2+)</name>
        <dbReference type="ChEBI" id="CHEBI:18420"/>
    </ligand>
</feature>
<keyword evidence="5 8" id="KW-0547">Nucleotide-binding</keyword>
<comment type="cofactor">
    <cofactor evidence="8">
        <name>Mg(2+)</name>
        <dbReference type="ChEBI" id="CHEBI:18420"/>
    </cofactor>
    <cofactor evidence="8">
        <name>Mn(2+)</name>
        <dbReference type="ChEBI" id="CHEBI:29035"/>
    </cofactor>
</comment>
<dbReference type="GO" id="GO:0005524">
    <property type="term" value="F:ATP binding"/>
    <property type="evidence" value="ECO:0007669"/>
    <property type="project" value="UniProtKB-UniRule"/>
</dbReference>
<evidence type="ECO:0000313" key="10">
    <source>
        <dbReference type="EMBL" id="BBM88276.1"/>
    </source>
</evidence>
<evidence type="ECO:0000256" key="4">
    <source>
        <dbReference type="ARBA" id="ARBA00022723"/>
    </source>
</evidence>
<feature type="binding site" evidence="8">
    <location>
        <position position="87"/>
    </location>
    <ligand>
        <name>ATP</name>
        <dbReference type="ChEBI" id="CHEBI:30616"/>
    </ligand>
</feature>
<feature type="binding site" evidence="8">
    <location>
        <position position="84"/>
    </location>
    <ligand>
        <name>ATP</name>
        <dbReference type="ChEBI" id="CHEBI:30616"/>
    </ligand>
</feature>
<gene>
    <name evidence="8" type="primary">ydiU</name>
    <name evidence="8" type="synonym">selO</name>
    <name evidence="10" type="ORF">UABAM_06697</name>
</gene>
<comment type="catalytic activity">
    <reaction evidence="8">
        <text>L-threonyl-[protein] + ATP = 3-O-(5'-adenylyl)-L-threonyl-[protein] + diphosphate</text>
        <dbReference type="Rhea" id="RHEA:54292"/>
        <dbReference type="Rhea" id="RHEA-COMP:11060"/>
        <dbReference type="Rhea" id="RHEA-COMP:13847"/>
        <dbReference type="ChEBI" id="CHEBI:30013"/>
        <dbReference type="ChEBI" id="CHEBI:30616"/>
        <dbReference type="ChEBI" id="CHEBI:33019"/>
        <dbReference type="ChEBI" id="CHEBI:138113"/>
        <dbReference type="EC" id="2.7.7.108"/>
    </reaction>
</comment>
<keyword evidence="8" id="KW-0464">Manganese</keyword>
<dbReference type="Proteomes" id="UP000326354">
    <property type="component" value="Chromosome"/>
</dbReference>
<dbReference type="GO" id="GO:0070733">
    <property type="term" value="F:AMPylase activity"/>
    <property type="evidence" value="ECO:0007669"/>
    <property type="project" value="UniProtKB-EC"/>
</dbReference>
<reference evidence="10 11" key="1">
    <citation type="submission" date="2019-08" db="EMBL/GenBank/DDBJ databases">
        <title>Complete genome sequence of Candidatus Uab amorphum.</title>
        <authorList>
            <person name="Shiratori T."/>
            <person name="Suzuki S."/>
            <person name="Kakizawa Y."/>
            <person name="Ishida K."/>
        </authorList>
    </citation>
    <scope>NUCLEOTIDE SEQUENCE [LARGE SCALE GENOMIC DNA]</scope>
    <source>
        <strain evidence="10 11">SRT547</strain>
    </source>
</reference>
<dbReference type="PANTHER" id="PTHR32057:SF14">
    <property type="entry name" value="PROTEIN ADENYLYLTRANSFERASE SELO, MITOCHONDRIAL"/>
    <property type="match status" value="1"/>
</dbReference>
<comment type="catalytic activity">
    <reaction evidence="8">
        <text>L-tyrosyl-[protein] + ATP = O-(5'-adenylyl)-L-tyrosyl-[protein] + diphosphate</text>
        <dbReference type="Rhea" id="RHEA:54288"/>
        <dbReference type="Rhea" id="RHEA-COMP:10136"/>
        <dbReference type="Rhea" id="RHEA-COMP:13846"/>
        <dbReference type="ChEBI" id="CHEBI:30616"/>
        <dbReference type="ChEBI" id="CHEBI:33019"/>
        <dbReference type="ChEBI" id="CHEBI:46858"/>
        <dbReference type="ChEBI" id="CHEBI:83624"/>
        <dbReference type="EC" id="2.7.7.108"/>
    </reaction>
</comment>
<dbReference type="NCBIfam" id="NF000658">
    <property type="entry name" value="PRK00029.1"/>
    <property type="match status" value="1"/>
</dbReference>
<comment type="function">
    <text evidence="8">Nucleotidyltransferase involved in the post-translational modification of proteins. It can catalyze the addition of adenosine monophosphate (AMP) or uridine monophosphate (UMP) to a protein, resulting in modifications known as AMPylation and UMPylation.</text>
</comment>
<evidence type="ECO:0000256" key="6">
    <source>
        <dbReference type="ARBA" id="ARBA00022840"/>
    </source>
</evidence>
<feature type="binding site" evidence="8">
    <location>
        <position position="119"/>
    </location>
    <ligand>
        <name>ATP</name>
        <dbReference type="ChEBI" id="CHEBI:30616"/>
    </ligand>
</feature>
<accession>A0A5S9IVC5</accession>
<feature type="binding site" evidence="8">
    <location>
        <position position="256"/>
    </location>
    <ligand>
        <name>Mg(2+)</name>
        <dbReference type="ChEBI" id="CHEBI:18420"/>
    </ligand>
</feature>
<proteinExistence type="inferred from homology"/>
<feature type="binding site" evidence="8">
    <location>
        <position position="177"/>
    </location>
    <ligand>
        <name>ATP</name>
        <dbReference type="ChEBI" id="CHEBI:30616"/>
    </ligand>
</feature>
<feature type="binding site" evidence="8">
    <location>
        <position position="256"/>
    </location>
    <ligand>
        <name>ATP</name>
        <dbReference type="ChEBI" id="CHEBI:30616"/>
    </ligand>
</feature>
<evidence type="ECO:0000313" key="11">
    <source>
        <dbReference type="Proteomes" id="UP000326354"/>
    </source>
</evidence>
<feature type="binding site" evidence="8">
    <location>
        <position position="107"/>
    </location>
    <ligand>
        <name>ATP</name>
        <dbReference type="ChEBI" id="CHEBI:30616"/>
    </ligand>
</feature>
<dbReference type="EC" id="2.7.7.108" evidence="8"/>
<name>A0A5S9IVC5_UABAM</name>
<comment type="similarity">
    <text evidence="1 8">Belongs to the SELO family.</text>
</comment>
<keyword evidence="4 8" id="KW-0479">Metal-binding</keyword>
<feature type="active site" description="Proton acceptor" evidence="8">
    <location>
        <position position="246"/>
    </location>
</feature>
<dbReference type="RefSeq" id="WP_152021894.1">
    <property type="nucleotide sequence ID" value="NZ_AP019860.1"/>
</dbReference>
<dbReference type="AlphaFoldDB" id="A0A5S9IVC5"/>
<protein>
    <recommendedName>
        <fullName evidence="8">Protein nucleotidyltransferase YdiU</fullName>
        <ecNumber evidence="8">2.7.7.-</ecNumber>
    </recommendedName>
    <alternativeName>
        <fullName evidence="8">Protein adenylyltransferase YdiU</fullName>
        <ecNumber evidence="8">2.7.7.108</ecNumber>
    </alternativeName>
    <alternativeName>
        <fullName evidence="8">Protein uridylyltransferase YdiU</fullName>
        <ecNumber evidence="8">2.7.7.-</ecNumber>
    </alternativeName>
</protein>
<keyword evidence="3 8" id="KW-0548">Nucleotidyltransferase</keyword>
<keyword evidence="6 8" id="KW-0067">ATP-binding</keyword>